<evidence type="ECO:0000256" key="1">
    <source>
        <dbReference type="SAM" id="SignalP"/>
    </source>
</evidence>
<sequence>MGGRIHGFLGGVLLTSCIAYYTSQEFKRNQEFVSKTIRETEAIIDNHGKPKVDVPRAIEFQHRPSIKQTIADIWDDQILKVVHWTYSLNIEKGTADIVEYLESAINKAK</sequence>
<reference evidence="2" key="1">
    <citation type="journal article" date="2014" name="Genome Announc.">
        <title>Genome sequence of the yeast Cyberlindnera fabianii (Hansenula fabianii).</title>
        <authorList>
            <person name="Freel K.C."/>
            <person name="Sarilar V."/>
            <person name="Neuveglise C."/>
            <person name="Devillers H."/>
            <person name="Friedrich A."/>
            <person name="Schacherer J."/>
        </authorList>
    </citation>
    <scope>NUCLEOTIDE SEQUENCE</scope>
    <source>
        <strain evidence="2">YJS4271</strain>
    </source>
</reference>
<dbReference type="Proteomes" id="UP000189513">
    <property type="component" value="Unassembled WGS sequence"/>
</dbReference>
<reference evidence="4" key="2">
    <citation type="journal article" date="2017" name="Genome Announc.">
        <title>Genome sequences of Cyberlindnera fabianii 65, Pichia kudriavzevii 129, and Saccharomyces cerevisiae 131 isolated from fermented masau fruits in Zimbabwe.</title>
        <authorList>
            <person name="van Rijswijck I.M.H."/>
            <person name="Derks M.F.L."/>
            <person name="Abee T."/>
            <person name="de Ridder D."/>
            <person name="Smid E.J."/>
        </authorList>
    </citation>
    <scope>NUCLEOTIDE SEQUENCE [LARGE SCALE GENOMIC DNA]</scope>
    <source>
        <strain evidence="4">65</strain>
    </source>
</reference>
<feature type="signal peptide" evidence="1">
    <location>
        <begin position="1"/>
        <end position="19"/>
    </location>
</feature>
<keyword evidence="4" id="KW-1185">Reference proteome</keyword>
<proteinExistence type="predicted"/>
<protein>
    <submittedName>
        <fullName evidence="2">CYFA0S12e04236g1_1</fullName>
    </submittedName>
</protein>
<dbReference type="OrthoDB" id="4037694at2759"/>
<dbReference type="PROSITE" id="PS51257">
    <property type="entry name" value="PROKAR_LIPOPROTEIN"/>
    <property type="match status" value="1"/>
</dbReference>
<dbReference type="VEuPathDB" id="FungiDB:BON22_4714"/>
<dbReference type="EMBL" id="MPUK01000011">
    <property type="protein sequence ID" value="ONH65472.1"/>
    <property type="molecule type" value="Genomic_DNA"/>
</dbReference>
<evidence type="ECO:0000313" key="3">
    <source>
        <dbReference type="EMBL" id="ONH65472.1"/>
    </source>
</evidence>
<reference evidence="3" key="3">
    <citation type="submission" date="2017-01" db="EMBL/GenBank/DDBJ databases">
        <authorList>
            <person name="Mah S.A."/>
            <person name="Swanson W.J."/>
            <person name="Moy G.W."/>
            <person name="Vacquier V.D."/>
        </authorList>
    </citation>
    <scope>NUCLEOTIDE SEQUENCE [LARGE SCALE GENOMIC DNA]</scope>
    <source>
        <strain evidence="3">65</strain>
    </source>
</reference>
<gene>
    <name evidence="3" type="ORF">BON22_4714</name>
    <name evidence="2" type="ORF">CYFA0S_12e04236g</name>
</gene>
<evidence type="ECO:0000313" key="2">
    <source>
        <dbReference type="EMBL" id="CDR43778.1"/>
    </source>
</evidence>
<dbReference type="AlphaFoldDB" id="A0A061B7D0"/>
<dbReference type="OMA" id="CKDIWND"/>
<dbReference type="EMBL" id="LK052897">
    <property type="protein sequence ID" value="CDR43778.1"/>
    <property type="molecule type" value="Genomic_DNA"/>
</dbReference>
<organism evidence="2">
    <name type="scientific">Cyberlindnera fabianii</name>
    <name type="common">Yeast</name>
    <name type="synonym">Hansenula fabianii</name>
    <dbReference type="NCBI Taxonomy" id="36022"/>
    <lineage>
        <taxon>Eukaryota</taxon>
        <taxon>Fungi</taxon>
        <taxon>Dikarya</taxon>
        <taxon>Ascomycota</taxon>
        <taxon>Saccharomycotina</taxon>
        <taxon>Saccharomycetes</taxon>
        <taxon>Phaffomycetales</taxon>
        <taxon>Phaffomycetaceae</taxon>
        <taxon>Cyberlindnera</taxon>
    </lineage>
</organism>
<feature type="chain" id="PRO_5015026843" evidence="1">
    <location>
        <begin position="20"/>
        <end position="109"/>
    </location>
</feature>
<name>A0A061B7D0_CYBFA</name>
<accession>A0A061B7D0</accession>
<evidence type="ECO:0000313" key="4">
    <source>
        <dbReference type="Proteomes" id="UP000189513"/>
    </source>
</evidence>
<keyword evidence="1" id="KW-0732">Signal</keyword>